<feature type="domain" description="DNA-directed DNA polymerase family B multifunctional" evidence="9">
    <location>
        <begin position="637"/>
        <end position="986"/>
    </location>
</feature>
<dbReference type="Gene3D" id="3.90.1600.10">
    <property type="entry name" value="Palm domain of DNA polymerase"/>
    <property type="match status" value="1"/>
</dbReference>
<keyword evidence="6" id="KW-0238">DNA-binding</keyword>
<keyword evidence="5" id="KW-0239">DNA-directed DNA polymerase</keyword>
<dbReference type="EMBL" id="JASFZW010000007">
    <property type="protein sequence ID" value="KAK2077344.1"/>
    <property type="molecule type" value="Genomic_DNA"/>
</dbReference>
<dbReference type="InterPro" id="IPR012337">
    <property type="entry name" value="RNaseH-like_sf"/>
</dbReference>
<gene>
    <name evidence="10" type="ORF">QBZ16_004978</name>
</gene>
<dbReference type="Gene3D" id="1.10.132.60">
    <property type="entry name" value="DNA polymerase family B, C-terminal domain"/>
    <property type="match status" value="1"/>
</dbReference>
<dbReference type="GO" id="GO:0006287">
    <property type="term" value="P:base-excision repair, gap-filling"/>
    <property type="evidence" value="ECO:0007669"/>
    <property type="project" value="TreeGrafter"/>
</dbReference>
<evidence type="ECO:0000256" key="2">
    <source>
        <dbReference type="ARBA" id="ARBA00012417"/>
    </source>
</evidence>
<accession>A0AAD9IFB3</accession>
<feature type="compositionally biased region" description="Acidic residues" evidence="8">
    <location>
        <begin position="562"/>
        <end position="571"/>
    </location>
</feature>
<dbReference type="PANTHER" id="PTHR10322">
    <property type="entry name" value="DNA POLYMERASE CATALYTIC SUBUNIT"/>
    <property type="match status" value="1"/>
</dbReference>
<evidence type="ECO:0000256" key="7">
    <source>
        <dbReference type="ARBA" id="ARBA00049244"/>
    </source>
</evidence>
<dbReference type="InterPro" id="IPR006172">
    <property type="entry name" value="DNA-dir_DNA_pol_B"/>
</dbReference>
<dbReference type="GO" id="GO:0000166">
    <property type="term" value="F:nucleotide binding"/>
    <property type="evidence" value="ECO:0007669"/>
    <property type="project" value="InterPro"/>
</dbReference>
<reference evidence="10" key="1">
    <citation type="submission" date="2021-01" db="EMBL/GenBank/DDBJ databases">
        <authorList>
            <person name="Eckstrom K.M.E."/>
        </authorList>
    </citation>
    <scope>NUCLEOTIDE SEQUENCE</scope>
    <source>
        <strain evidence="10">UVCC 0001</strain>
    </source>
</reference>
<evidence type="ECO:0000259" key="9">
    <source>
        <dbReference type="Pfam" id="PF00136"/>
    </source>
</evidence>
<dbReference type="SUPFAM" id="SSF56672">
    <property type="entry name" value="DNA/RNA polymerases"/>
    <property type="match status" value="1"/>
</dbReference>
<dbReference type="Pfam" id="PF00136">
    <property type="entry name" value="DNA_pol_B"/>
    <property type="match status" value="1"/>
</dbReference>
<dbReference type="Gene3D" id="3.30.342.10">
    <property type="entry name" value="DNA Polymerase, chain B, domain 1"/>
    <property type="match status" value="1"/>
</dbReference>
<dbReference type="AlphaFoldDB" id="A0AAD9IFB3"/>
<dbReference type="InterPro" id="IPR042087">
    <property type="entry name" value="DNA_pol_B_thumb"/>
</dbReference>
<evidence type="ECO:0000256" key="5">
    <source>
        <dbReference type="ARBA" id="ARBA00022932"/>
    </source>
</evidence>
<evidence type="ECO:0000256" key="3">
    <source>
        <dbReference type="ARBA" id="ARBA00022679"/>
    </source>
</evidence>
<name>A0AAD9IFB3_PROWI</name>
<dbReference type="EC" id="2.7.7.7" evidence="2"/>
<evidence type="ECO:0000313" key="10">
    <source>
        <dbReference type="EMBL" id="KAK2077344.1"/>
    </source>
</evidence>
<dbReference type="GO" id="GO:0006297">
    <property type="term" value="P:nucleotide-excision repair, DNA gap filling"/>
    <property type="evidence" value="ECO:0007669"/>
    <property type="project" value="TreeGrafter"/>
</dbReference>
<dbReference type="InterPro" id="IPR043502">
    <property type="entry name" value="DNA/RNA_pol_sf"/>
</dbReference>
<keyword evidence="4" id="KW-0548">Nucleotidyltransferase</keyword>
<dbReference type="InterPro" id="IPR050240">
    <property type="entry name" value="DNA_pol_type-B"/>
</dbReference>
<dbReference type="GO" id="GO:0003887">
    <property type="term" value="F:DNA-directed DNA polymerase activity"/>
    <property type="evidence" value="ECO:0007669"/>
    <property type="project" value="UniProtKB-KW"/>
</dbReference>
<dbReference type="InterPro" id="IPR036397">
    <property type="entry name" value="RNaseH_sf"/>
</dbReference>
<evidence type="ECO:0000256" key="4">
    <source>
        <dbReference type="ARBA" id="ARBA00022695"/>
    </source>
</evidence>
<evidence type="ECO:0000256" key="6">
    <source>
        <dbReference type="ARBA" id="ARBA00023125"/>
    </source>
</evidence>
<comment type="caution">
    <text evidence="10">The sequence shown here is derived from an EMBL/GenBank/DDBJ whole genome shotgun (WGS) entry which is preliminary data.</text>
</comment>
<dbReference type="GO" id="GO:0003677">
    <property type="term" value="F:DNA binding"/>
    <property type="evidence" value="ECO:0007669"/>
    <property type="project" value="UniProtKB-KW"/>
</dbReference>
<comment type="similarity">
    <text evidence="1">Belongs to the DNA polymerase type-B family.</text>
</comment>
<dbReference type="GO" id="GO:0045004">
    <property type="term" value="P:DNA replication proofreading"/>
    <property type="evidence" value="ECO:0007669"/>
    <property type="project" value="TreeGrafter"/>
</dbReference>
<evidence type="ECO:0000256" key="1">
    <source>
        <dbReference type="ARBA" id="ARBA00005755"/>
    </source>
</evidence>
<evidence type="ECO:0000256" key="8">
    <source>
        <dbReference type="SAM" id="MobiDB-lite"/>
    </source>
</evidence>
<proteinExistence type="inferred from homology"/>
<dbReference type="SMART" id="SM00486">
    <property type="entry name" value="POLBc"/>
    <property type="match status" value="1"/>
</dbReference>
<dbReference type="InterPro" id="IPR006134">
    <property type="entry name" value="DNA-dir_DNA_pol_B_multi_dom"/>
</dbReference>
<feature type="region of interest" description="Disordered" evidence="8">
    <location>
        <begin position="558"/>
        <end position="595"/>
    </location>
</feature>
<sequence length="1128" mass="119838">MMAPNQLFLTFDVTSLVPPRPPFQHSLKEELIFMVTDIAEEDDGQFAIWGVSGSGSSVLVTATGFQPYLYVAAPSPVRDPVAPSGQVAQSELPDALCQRLNQALPPDARLDSVESCRRTPLLYYRPADSSAEGAPFLKFVLRPGASLRRLAGALPGLLQSAAVLELGWRFEDTTLFEADVSLLQRFLADVPLSGGAWIALPPAPKSKAGYTAVKEPRSTCDVEVTSAWQAITCLTPDALQLADAAWSPLDAARVPLRQTEAVRSAQAAAGAGAIAPLRTCILDVLCAPADGADRVPIPGHGDPIVAISCLASSALLPSDKDAGVAGDEEVIAVDDGVTEDADLEGGDGSLEEDAENGGQAAALVALRPDGPTSTRSQAASTALHPGYAADYISASAREGASTARVCWSMTQETAMLGDFLQYVRALDPDVLAVFGASDVFAPLIERCAALRIEGGGLLLGRGRAGGALARPLALKRVTMYSASWVRSQSRMSSTSNQETFRAECPGRLVVDVLRQVLTGQNLATFSLVDCVQSILGRTLEVLRPWRLAGLLKGGSGCGVRENDDDNDANDDGEIHTSSTPVRGVKKQPKTTDPPNAASLLRVARYCAQRAASVRALLVRLATVPELVEMARATGLTLTQTAYQAQMIRTHSLLLRAAARAGYAVPGRQDPVQLAEHTFILHPLEHRTAGLHRDAVAILDFASLYPSIYRAHNLCYTTLLHPNDRDKVAPEDVTVTPTGSLFVKPTVRAGVLPQILAALITARAATREALKSATDPGQRAVLDGRQRALKVTANALYGFTGAQTSPLQCAPMADACLAYGARSCRAALAVVERIGRAAELGPASAGARVIYGHTDSMFVLLPACSAPAEAVGMGKAIAARVTDEFPEPMKLQFERVCRPLLLVHVNRYAGRAYDKPDGTPSLLVKGLVSMWRQAAPIVRTTVQGVLRRVIMDGDPESAARFVEAEARRLLSGQVSLHELIMTQGLWRVTGEQVEAAAALEAGAASPGTPGRGAPPPGSPASPADIRGPHVSLAVRLSQRDAGRSFVLGERLPYVLLAGAAKQDDAAEDPLWALRTRQRPNVLLYWKNKLVRPLSEILGHCLTPARLQVRAQSVESAVGVVCLLTWVVWQ</sequence>
<dbReference type="PRINTS" id="PR00106">
    <property type="entry name" value="DNAPOLB"/>
</dbReference>
<dbReference type="Proteomes" id="UP001255856">
    <property type="component" value="Unassembled WGS sequence"/>
</dbReference>
<dbReference type="SUPFAM" id="SSF53098">
    <property type="entry name" value="Ribonuclease H-like"/>
    <property type="match status" value="1"/>
</dbReference>
<keyword evidence="3" id="KW-0808">Transferase</keyword>
<dbReference type="GO" id="GO:0043625">
    <property type="term" value="C:delta DNA polymerase complex"/>
    <property type="evidence" value="ECO:0007669"/>
    <property type="project" value="TreeGrafter"/>
</dbReference>
<dbReference type="Gene3D" id="1.10.287.690">
    <property type="entry name" value="Helix hairpin bin"/>
    <property type="match status" value="1"/>
</dbReference>
<dbReference type="InterPro" id="IPR023211">
    <property type="entry name" value="DNA_pol_palm_dom_sf"/>
</dbReference>
<protein>
    <recommendedName>
        <fullName evidence="2">DNA-directed DNA polymerase</fullName>
        <ecNumber evidence="2">2.7.7.7</ecNumber>
    </recommendedName>
</protein>
<feature type="region of interest" description="Disordered" evidence="8">
    <location>
        <begin position="1002"/>
        <end position="1024"/>
    </location>
</feature>
<dbReference type="Gene3D" id="3.30.420.10">
    <property type="entry name" value="Ribonuclease H-like superfamily/Ribonuclease H"/>
    <property type="match status" value="1"/>
</dbReference>
<dbReference type="GO" id="GO:0008296">
    <property type="term" value="F:3'-5'-DNA exonuclease activity"/>
    <property type="evidence" value="ECO:0007669"/>
    <property type="project" value="TreeGrafter"/>
</dbReference>
<comment type="catalytic activity">
    <reaction evidence="7">
        <text>DNA(n) + a 2'-deoxyribonucleoside 5'-triphosphate = DNA(n+1) + diphosphate</text>
        <dbReference type="Rhea" id="RHEA:22508"/>
        <dbReference type="Rhea" id="RHEA-COMP:17339"/>
        <dbReference type="Rhea" id="RHEA-COMP:17340"/>
        <dbReference type="ChEBI" id="CHEBI:33019"/>
        <dbReference type="ChEBI" id="CHEBI:61560"/>
        <dbReference type="ChEBI" id="CHEBI:173112"/>
        <dbReference type="EC" id="2.7.7.7"/>
    </reaction>
</comment>
<keyword evidence="11" id="KW-1185">Reference proteome</keyword>
<organism evidence="10 11">
    <name type="scientific">Prototheca wickerhamii</name>
    <dbReference type="NCBI Taxonomy" id="3111"/>
    <lineage>
        <taxon>Eukaryota</taxon>
        <taxon>Viridiplantae</taxon>
        <taxon>Chlorophyta</taxon>
        <taxon>core chlorophytes</taxon>
        <taxon>Trebouxiophyceae</taxon>
        <taxon>Chlorellales</taxon>
        <taxon>Chlorellaceae</taxon>
        <taxon>Prototheca</taxon>
    </lineage>
</organism>
<evidence type="ECO:0000313" key="11">
    <source>
        <dbReference type="Proteomes" id="UP001255856"/>
    </source>
</evidence>
<dbReference type="PANTHER" id="PTHR10322:SF35">
    <property type="entry name" value="DNA-DIRECTED DNA POLYMERASE"/>
    <property type="match status" value="1"/>
</dbReference>